<sequence>MGGVDDEFYPIVLQPFPQPLDTTEPADPHLPHGPDRVGYATGERGHDLVFSLAGEQSGEFPGFPGPAQQQNSQGWPLK</sequence>
<dbReference type="AlphaFoldDB" id="A0A917R682"/>
<evidence type="ECO:0000313" key="2">
    <source>
        <dbReference type="EMBL" id="GGK92424.1"/>
    </source>
</evidence>
<protein>
    <submittedName>
        <fullName evidence="2">Uncharacterized protein</fullName>
    </submittedName>
</protein>
<reference evidence="2" key="1">
    <citation type="journal article" date="2014" name="Int. J. Syst. Evol. Microbiol.">
        <title>Complete genome sequence of Corynebacterium casei LMG S-19264T (=DSM 44701T), isolated from a smear-ripened cheese.</title>
        <authorList>
            <consortium name="US DOE Joint Genome Institute (JGI-PGF)"/>
            <person name="Walter F."/>
            <person name="Albersmeier A."/>
            <person name="Kalinowski J."/>
            <person name="Ruckert C."/>
        </authorList>
    </citation>
    <scope>NUCLEOTIDE SEQUENCE</scope>
    <source>
        <strain evidence="2">CGMCC 4.3508</strain>
    </source>
</reference>
<reference evidence="2" key="2">
    <citation type="submission" date="2020-09" db="EMBL/GenBank/DDBJ databases">
        <authorList>
            <person name="Sun Q."/>
            <person name="Zhou Y."/>
        </authorList>
    </citation>
    <scope>NUCLEOTIDE SEQUENCE</scope>
    <source>
        <strain evidence="2">CGMCC 4.3508</strain>
    </source>
</reference>
<comment type="caution">
    <text evidence="2">The sequence shown here is derived from an EMBL/GenBank/DDBJ whole genome shotgun (WGS) entry which is preliminary data.</text>
</comment>
<keyword evidence="3" id="KW-1185">Reference proteome</keyword>
<gene>
    <name evidence="2" type="ORF">GCM10011588_03640</name>
</gene>
<dbReference type="Proteomes" id="UP000638263">
    <property type="component" value="Unassembled WGS sequence"/>
</dbReference>
<proteinExistence type="predicted"/>
<organism evidence="2 3">
    <name type="scientific">Nocardia jinanensis</name>
    <dbReference type="NCBI Taxonomy" id="382504"/>
    <lineage>
        <taxon>Bacteria</taxon>
        <taxon>Bacillati</taxon>
        <taxon>Actinomycetota</taxon>
        <taxon>Actinomycetes</taxon>
        <taxon>Mycobacteriales</taxon>
        <taxon>Nocardiaceae</taxon>
        <taxon>Nocardia</taxon>
    </lineage>
</organism>
<feature type="compositionally biased region" description="Polar residues" evidence="1">
    <location>
        <begin position="67"/>
        <end position="78"/>
    </location>
</feature>
<name>A0A917R682_9NOCA</name>
<accession>A0A917R682</accession>
<evidence type="ECO:0000256" key="1">
    <source>
        <dbReference type="SAM" id="MobiDB-lite"/>
    </source>
</evidence>
<evidence type="ECO:0000313" key="3">
    <source>
        <dbReference type="Proteomes" id="UP000638263"/>
    </source>
</evidence>
<feature type="region of interest" description="Disordered" evidence="1">
    <location>
        <begin position="15"/>
        <end position="78"/>
    </location>
</feature>
<dbReference type="EMBL" id="BMMH01000001">
    <property type="protein sequence ID" value="GGK92424.1"/>
    <property type="molecule type" value="Genomic_DNA"/>
</dbReference>
<feature type="compositionally biased region" description="Basic and acidic residues" evidence="1">
    <location>
        <begin position="26"/>
        <end position="35"/>
    </location>
</feature>